<evidence type="ECO:0000259" key="11">
    <source>
        <dbReference type="SMART" id="SM01062"/>
    </source>
</evidence>
<organism evidence="12 13">
    <name type="scientific">Mugilogobius chulae</name>
    <name type="common">yellowstripe goby</name>
    <dbReference type="NCBI Taxonomy" id="88201"/>
    <lineage>
        <taxon>Eukaryota</taxon>
        <taxon>Metazoa</taxon>
        <taxon>Chordata</taxon>
        <taxon>Craniata</taxon>
        <taxon>Vertebrata</taxon>
        <taxon>Euteleostomi</taxon>
        <taxon>Actinopterygii</taxon>
        <taxon>Neopterygii</taxon>
        <taxon>Teleostei</taxon>
        <taxon>Neoteleostei</taxon>
        <taxon>Acanthomorphata</taxon>
        <taxon>Gobiaria</taxon>
        <taxon>Gobiiformes</taxon>
        <taxon>Gobioidei</taxon>
        <taxon>Gobiidae</taxon>
        <taxon>Gobionellinae</taxon>
        <taxon>Mugilogobius</taxon>
    </lineage>
</organism>
<dbReference type="GO" id="GO:0008331">
    <property type="term" value="F:high voltage-gated calcium channel activity"/>
    <property type="evidence" value="ECO:0007669"/>
    <property type="project" value="TreeGrafter"/>
</dbReference>
<dbReference type="SMART" id="SM01062">
    <property type="entry name" value="Ca_chan_IQ"/>
    <property type="match status" value="1"/>
</dbReference>
<dbReference type="Proteomes" id="UP001460270">
    <property type="component" value="Unassembled WGS sequence"/>
</dbReference>
<dbReference type="PANTHER" id="PTHR45628:SF3">
    <property type="entry name" value="VOLTAGE-DEPENDENT P_Q-TYPE CALCIUM CHANNEL SUBUNIT ALPHA-1A"/>
    <property type="match status" value="1"/>
</dbReference>
<evidence type="ECO:0000313" key="13">
    <source>
        <dbReference type="Proteomes" id="UP001460270"/>
    </source>
</evidence>
<name>A0AAW0PXB1_9GOBI</name>
<feature type="compositionally biased region" description="Basic residues" evidence="10">
    <location>
        <begin position="533"/>
        <end position="546"/>
    </location>
</feature>
<dbReference type="GO" id="GO:0005891">
    <property type="term" value="C:voltage-gated calcium channel complex"/>
    <property type="evidence" value="ECO:0007669"/>
    <property type="project" value="TreeGrafter"/>
</dbReference>
<feature type="compositionally biased region" description="Pro residues" evidence="10">
    <location>
        <begin position="710"/>
        <end position="726"/>
    </location>
</feature>
<sequence>MGLAEYPQEGTERGTFSASLQSVLHGLEGPLDLRPLVLSRSVDRPSTLPHPHSTPPAQGPTLCHAPLTISVSPPSLPLTCMAPPTHPCSSLHSSFQTNAAAYKKSSDEHDVFPALSPLCNAEILPTTTPNVASHSSPLSRLPRITQRLLRMDLPVADDNTVHFNSTLMALIRTALDIKIAKEQPILIFIELRTHNPLGHFSVIAVVRNRQAPMDAELRKEMIAIWPNLSQKTLDLLVTPHKEDASTSQNFFLVSPLHPLMQAVHDTDVAHILVQGSHRPDSGQIYAAMMIMEYYRQSKIKRSQALRDEQNRTPLLFQRVEPPSPAQDGGVGPNALPPAETTDLGSNLPEGGGIPESQSWVTARAQEMTQKVGSWSPEGHPDGLGGMSNSQTVEMREMGQEAYSDTEHFPPMEGHGRAASMPRLPGDNQQRRRGKQRTTTLSTINDNSPMKRSASSLGHGSRSGRGHRDRGGPDDYMDRVPEEGRTRHGHRRKERRHGASERSLHRYADHETSVELSQSAEILSKDRDRDRGRSKDRKHHHHRHHHHGSVDKERYVPERERDERGEYPHRHSRDRDRERRWSRSPSEGRECLTHRQGSSSVSGSPVPSTSGTSTPRRGRRQLPQTPATPRPHVTYSPVVRKELLHLRPGPRAEPSPAPGPRPHHPPPRWGEGSGSVEGDFYSQDYEAHHEPPAYEQGPVQGNNPHPLSTHPLPPPPCSLTTPYPPATPLRQGPLPTYSRPSAPTANGYRSSSPLTHHQGPMHTGPHKVPPPAGHPRGPRKGLHEPYNEVEDDDWC</sequence>
<feature type="compositionally biased region" description="Basic and acidic residues" evidence="10">
    <location>
        <begin position="547"/>
        <end position="592"/>
    </location>
</feature>
<evidence type="ECO:0000256" key="4">
    <source>
        <dbReference type="ARBA" id="ARBA00022737"/>
    </source>
</evidence>
<dbReference type="AlphaFoldDB" id="A0AAW0PXB1"/>
<keyword evidence="4" id="KW-0677">Repeat</keyword>
<keyword evidence="6" id="KW-0406">Ion transport</keyword>
<evidence type="ECO:0000256" key="5">
    <source>
        <dbReference type="ARBA" id="ARBA00022882"/>
    </source>
</evidence>
<feature type="compositionally biased region" description="Basic and acidic residues" evidence="10">
    <location>
        <begin position="522"/>
        <end position="532"/>
    </location>
</feature>
<keyword evidence="5" id="KW-0851">Voltage-gated channel</keyword>
<dbReference type="GO" id="GO:0045202">
    <property type="term" value="C:synapse"/>
    <property type="evidence" value="ECO:0007669"/>
    <property type="project" value="GOC"/>
</dbReference>
<keyword evidence="3" id="KW-1003">Cell membrane</keyword>
<reference evidence="13" key="1">
    <citation type="submission" date="2024-04" db="EMBL/GenBank/DDBJ databases">
        <title>Salinicola lusitanus LLJ914,a marine bacterium isolated from the Okinawa Trough.</title>
        <authorList>
            <person name="Li J."/>
        </authorList>
    </citation>
    <scope>NUCLEOTIDE SEQUENCE [LARGE SCALE GENOMIC DNA]</scope>
</reference>
<dbReference type="GO" id="GO:0098703">
    <property type="term" value="P:calcium ion import across plasma membrane"/>
    <property type="evidence" value="ECO:0007669"/>
    <property type="project" value="TreeGrafter"/>
</dbReference>
<dbReference type="Gene3D" id="6.10.250.2180">
    <property type="match status" value="1"/>
</dbReference>
<dbReference type="PANTHER" id="PTHR45628">
    <property type="entry name" value="VOLTAGE-DEPENDENT CALCIUM CHANNEL TYPE A SUBUNIT ALPHA-1"/>
    <property type="match status" value="1"/>
</dbReference>
<keyword evidence="3" id="KW-0472">Membrane</keyword>
<keyword evidence="7" id="KW-1015">Disulfide bond</keyword>
<protein>
    <recommendedName>
        <fullName evidence="11">Voltage-dependent calcium channel alpha-1 subunit IQ domain-containing protein</fullName>
    </recommendedName>
</protein>
<feature type="region of interest" description="Disordered" evidence="10">
    <location>
        <begin position="396"/>
        <end position="794"/>
    </location>
</feature>
<evidence type="ECO:0000256" key="9">
    <source>
        <dbReference type="ARBA" id="ARBA00036634"/>
    </source>
</evidence>
<evidence type="ECO:0000256" key="2">
    <source>
        <dbReference type="ARBA" id="ARBA00022448"/>
    </source>
</evidence>
<feature type="domain" description="Voltage-dependent calcium channel alpha-1 subunit IQ" evidence="11">
    <location>
        <begin position="282"/>
        <end position="310"/>
    </location>
</feature>
<dbReference type="InterPro" id="IPR050599">
    <property type="entry name" value="VDCC_alpha-1_subunit"/>
</dbReference>
<dbReference type="GO" id="GO:0043025">
    <property type="term" value="C:neuronal cell body"/>
    <property type="evidence" value="ECO:0007669"/>
    <property type="project" value="TreeGrafter"/>
</dbReference>
<feature type="compositionally biased region" description="Basic and acidic residues" evidence="10">
    <location>
        <begin position="496"/>
        <end position="512"/>
    </location>
</feature>
<feature type="compositionally biased region" description="Low complexity" evidence="10">
    <location>
        <begin position="596"/>
        <end position="614"/>
    </location>
</feature>
<keyword evidence="8" id="KW-0407">Ion channel</keyword>
<dbReference type="InterPro" id="IPR014873">
    <property type="entry name" value="VDCC_a1su_IQ"/>
</dbReference>
<evidence type="ECO:0000313" key="12">
    <source>
        <dbReference type="EMBL" id="KAK7939765.1"/>
    </source>
</evidence>
<proteinExistence type="predicted"/>
<evidence type="ECO:0000256" key="7">
    <source>
        <dbReference type="ARBA" id="ARBA00023157"/>
    </source>
</evidence>
<evidence type="ECO:0000256" key="1">
    <source>
        <dbReference type="ARBA" id="ARBA00004651"/>
    </source>
</evidence>
<dbReference type="GO" id="GO:0007268">
    <property type="term" value="P:chemical synaptic transmission"/>
    <property type="evidence" value="ECO:0007669"/>
    <property type="project" value="TreeGrafter"/>
</dbReference>
<comment type="catalytic activity">
    <reaction evidence="9">
        <text>Ca(2+)(in) = Ca(2+)(out)</text>
        <dbReference type="Rhea" id="RHEA:29671"/>
        <dbReference type="ChEBI" id="CHEBI:29108"/>
    </reaction>
</comment>
<feature type="compositionally biased region" description="Basic and acidic residues" evidence="10">
    <location>
        <begin position="468"/>
        <end position="485"/>
    </location>
</feature>
<evidence type="ECO:0000256" key="8">
    <source>
        <dbReference type="ARBA" id="ARBA00023303"/>
    </source>
</evidence>
<feature type="compositionally biased region" description="Polar residues" evidence="10">
    <location>
        <begin position="737"/>
        <end position="754"/>
    </location>
</feature>
<keyword evidence="2" id="KW-0813">Transport</keyword>
<feature type="compositionally biased region" description="Basic residues" evidence="10">
    <location>
        <begin position="486"/>
        <end position="495"/>
    </location>
</feature>
<dbReference type="EMBL" id="JBBPFD010000002">
    <property type="protein sequence ID" value="KAK7939765.1"/>
    <property type="molecule type" value="Genomic_DNA"/>
</dbReference>
<evidence type="ECO:0000256" key="10">
    <source>
        <dbReference type="SAM" id="MobiDB-lite"/>
    </source>
</evidence>
<evidence type="ECO:0000256" key="6">
    <source>
        <dbReference type="ARBA" id="ARBA00023065"/>
    </source>
</evidence>
<feature type="compositionally biased region" description="Basic and acidic residues" evidence="10">
    <location>
        <begin position="396"/>
        <end position="415"/>
    </location>
</feature>
<feature type="compositionally biased region" description="Pro residues" evidence="10">
    <location>
        <begin position="650"/>
        <end position="659"/>
    </location>
</feature>
<keyword evidence="13" id="KW-1185">Reference proteome</keyword>
<feature type="compositionally biased region" description="Polar residues" evidence="10">
    <location>
        <begin position="440"/>
        <end position="449"/>
    </location>
</feature>
<evidence type="ECO:0000256" key="3">
    <source>
        <dbReference type="ARBA" id="ARBA00022475"/>
    </source>
</evidence>
<comment type="caution">
    <text evidence="12">The sequence shown here is derived from an EMBL/GenBank/DDBJ whole genome shotgun (WGS) entry which is preliminary data.</text>
</comment>
<comment type="subcellular location">
    <subcellularLocation>
        <location evidence="1">Cell membrane</location>
        <topology evidence="1">Multi-pass membrane protein</topology>
    </subcellularLocation>
</comment>
<feature type="region of interest" description="Disordered" evidence="10">
    <location>
        <begin position="318"/>
        <end position="353"/>
    </location>
</feature>
<accession>A0AAW0PXB1</accession>
<gene>
    <name evidence="12" type="ORF">WMY93_003091</name>
</gene>